<keyword evidence="3" id="KW-1185">Reference proteome</keyword>
<proteinExistence type="predicted"/>
<dbReference type="GO" id="GO:0003676">
    <property type="term" value="F:nucleic acid binding"/>
    <property type="evidence" value="ECO:0007669"/>
    <property type="project" value="InterPro"/>
</dbReference>
<feature type="non-terminal residue" evidence="2">
    <location>
        <position position="266"/>
    </location>
</feature>
<sequence length="266" mass="30471">MFSVFCFRYDLFLDSLRHVAISFQKPTSNWAELTTTSFLKLSRGKNRWIAGGTTLVVGYDVTHPGKPSRDEVMNHMPPEKPSIVGVSWLSEFFLSSYAARLGIFQWRSPSRIVYRRLSFPDSASGKSELQVDGALLNARFKWMLDLFIKNRGVWPERIIITRDGGQYRMVGNTFGVWTVCDGNVWFKVVEDELGAIKEACEEFGNLHGRESWIPPFTVIVATKRHHARFFKEHHGVVDNPLPATVVDTDVVRNDITEFFMQSHRPV</sequence>
<evidence type="ECO:0000313" key="2">
    <source>
        <dbReference type="EMBL" id="VDN28114.1"/>
    </source>
</evidence>
<feature type="domain" description="Piwi" evidence="1">
    <location>
        <begin position="155"/>
        <end position="260"/>
    </location>
</feature>
<dbReference type="PANTHER" id="PTHR22891">
    <property type="entry name" value="EUKARYOTIC TRANSLATION INITIATION FACTOR 2C"/>
    <property type="match status" value="1"/>
</dbReference>
<name>A0A3P7MF47_CYLGO</name>
<evidence type="ECO:0000259" key="1">
    <source>
        <dbReference type="PROSITE" id="PS50822"/>
    </source>
</evidence>
<dbReference type="AlphaFoldDB" id="A0A3P7MF47"/>
<dbReference type="InterPro" id="IPR003165">
    <property type="entry name" value="Piwi"/>
</dbReference>
<evidence type="ECO:0000313" key="3">
    <source>
        <dbReference type="Proteomes" id="UP000271889"/>
    </source>
</evidence>
<dbReference type="Proteomes" id="UP000271889">
    <property type="component" value="Unassembled WGS sequence"/>
</dbReference>
<dbReference type="OrthoDB" id="10252740at2759"/>
<dbReference type="SUPFAM" id="SSF53098">
    <property type="entry name" value="Ribonuclease H-like"/>
    <property type="match status" value="1"/>
</dbReference>
<dbReference type="PROSITE" id="PS50822">
    <property type="entry name" value="PIWI"/>
    <property type="match status" value="1"/>
</dbReference>
<dbReference type="InterPro" id="IPR036397">
    <property type="entry name" value="RNaseH_sf"/>
</dbReference>
<protein>
    <recommendedName>
        <fullName evidence="1">Piwi domain-containing protein</fullName>
    </recommendedName>
</protein>
<gene>
    <name evidence="2" type="ORF">CGOC_LOCUS10858</name>
</gene>
<organism evidence="2 3">
    <name type="scientific">Cylicostephanus goldi</name>
    <name type="common">Nematode worm</name>
    <dbReference type="NCBI Taxonomy" id="71465"/>
    <lineage>
        <taxon>Eukaryota</taxon>
        <taxon>Metazoa</taxon>
        <taxon>Ecdysozoa</taxon>
        <taxon>Nematoda</taxon>
        <taxon>Chromadorea</taxon>
        <taxon>Rhabditida</taxon>
        <taxon>Rhabditina</taxon>
        <taxon>Rhabditomorpha</taxon>
        <taxon>Strongyloidea</taxon>
        <taxon>Strongylidae</taxon>
        <taxon>Cylicostephanus</taxon>
    </lineage>
</organism>
<dbReference type="SMART" id="SM00950">
    <property type="entry name" value="Piwi"/>
    <property type="match status" value="1"/>
</dbReference>
<dbReference type="InterPro" id="IPR012337">
    <property type="entry name" value="RNaseH-like_sf"/>
</dbReference>
<dbReference type="EMBL" id="UYRV01113268">
    <property type="protein sequence ID" value="VDN28114.1"/>
    <property type="molecule type" value="Genomic_DNA"/>
</dbReference>
<reference evidence="2 3" key="1">
    <citation type="submission" date="2018-11" db="EMBL/GenBank/DDBJ databases">
        <authorList>
            <consortium name="Pathogen Informatics"/>
        </authorList>
    </citation>
    <scope>NUCLEOTIDE SEQUENCE [LARGE SCALE GENOMIC DNA]</scope>
</reference>
<dbReference type="Gene3D" id="3.30.420.10">
    <property type="entry name" value="Ribonuclease H-like superfamily/Ribonuclease H"/>
    <property type="match status" value="1"/>
</dbReference>
<dbReference type="Pfam" id="PF02171">
    <property type="entry name" value="Piwi"/>
    <property type="match status" value="1"/>
</dbReference>
<accession>A0A3P7MF47</accession>